<keyword evidence="2" id="KW-0560">Oxidoreductase</keyword>
<dbReference type="Proteomes" id="UP001519287">
    <property type="component" value="Unassembled WGS sequence"/>
</dbReference>
<dbReference type="InterPro" id="IPR002347">
    <property type="entry name" value="SDR_fam"/>
</dbReference>
<dbReference type="Gene3D" id="3.40.50.720">
    <property type="entry name" value="NAD(P)-binding Rossmann-like Domain"/>
    <property type="match status" value="1"/>
</dbReference>
<name>A0ABS4J6U9_9BACL</name>
<proteinExistence type="inferred from homology"/>
<dbReference type="SUPFAM" id="SSF51735">
    <property type="entry name" value="NAD(P)-binding Rossmann-fold domains"/>
    <property type="match status" value="1"/>
</dbReference>
<comment type="caution">
    <text evidence="3">The sequence shown here is derived from an EMBL/GenBank/DDBJ whole genome shotgun (WGS) entry which is preliminary data.</text>
</comment>
<reference evidence="3 4" key="1">
    <citation type="submission" date="2021-03" db="EMBL/GenBank/DDBJ databases">
        <title>Genomic Encyclopedia of Type Strains, Phase IV (KMG-IV): sequencing the most valuable type-strain genomes for metagenomic binning, comparative biology and taxonomic classification.</title>
        <authorList>
            <person name="Goeker M."/>
        </authorList>
    </citation>
    <scope>NUCLEOTIDE SEQUENCE [LARGE SCALE GENOMIC DNA]</scope>
    <source>
        <strain evidence="3 4">DSM 26048</strain>
    </source>
</reference>
<keyword evidence="4" id="KW-1185">Reference proteome</keyword>
<comment type="similarity">
    <text evidence="1">Belongs to the short-chain dehydrogenases/reductases (SDR) family.</text>
</comment>
<evidence type="ECO:0000256" key="2">
    <source>
        <dbReference type="ARBA" id="ARBA00023002"/>
    </source>
</evidence>
<accession>A0ABS4J6U9</accession>
<dbReference type="EMBL" id="JAGGLB010000036">
    <property type="protein sequence ID" value="MBP1995586.1"/>
    <property type="molecule type" value="Genomic_DNA"/>
</dbReference>
<evidence type="ECO:0000313" key="3">
    <source>
        <dbReference type="EMBL" id="MBP1995586.1"/>
    </source>
</evidence>
<dbReference type="RefSeq" id="WP_209977376.1">
    <property type="nucleotide sequence ID" value="NZ_JAGGLB010000036.1"/>
</dbReference>
<evidence type="ECO:0000256" key="1">
    <source>
        <dbReference type="ARBA" id="ARBA00006484"/>
    </source>
</evidence>
<evidence type="ECO:0000313" key="4">
    <source>
        <dbReference type="Proteomes" id="UP001519287"/>
    </source>
</evidence>
<sequence>MDSMQLNNKVILISGALGAGGRAAVNLFLERGAIVAACDIKSEQDFPEKNLLLERYGSGRLLYKRTDVCKEEDVKDLVELVEQTFGRLDGSYHNAYVNKVGTIANQSLQDWEDNIRGTLTSTFLFSKYAASLMMKSGGGSIVNTSSVLGTMPRIGNGGYGAGKAGLEHLTRIIAVEYAPYGIRANVVVPGDFKSDEVLANIGQQHMDMMKEISLLGRSGRANEINEVAAFLLSDAASYVTGSLYPVTGGIWK</sequence>
<dbReference type="PRINTS" id="PR00081">
    <property type="entry name" value="GDHRDH"/>
</dbReference>
<protein>
    <submittedName>
        <fullName evidence="3">NAD(P)-dependent dehydrogenase (Short-subunit alcohol dehydrogenase family)</fullName>
    </submittedName>
</protein>
<dbReference type="InterPro" id="IPR020904">
    <property type="entry name" value="Sc_DH/Rdtase_CS"/>
</dbReference>
<organism evidence="3 4">
    <name type="scientific">Paenibacillus eucommiae</name>
    <dbReference type="NCBI Taxonomy" id="1355755"/>
    <lineage>
        <taxon>Bacteria</taxon>
        <taxon>Bacillati</taxon>
        <taxon>Bacillota</taxon>
        <taxon>Bacilli</taxon>
        <taxon>Bacillales</taxon>
        <taxon>Paenibacillaceae</taxon>
        <taxon>Paenibacillus</taxon>
    </lineage>
</organism>
<dbReference type="InterPro" id="IPR036291">
    <property type="entry name" value="NAD(P)-bd_dom_sf"/>
</dbReference>
<dbReference type="PANTHER" id="PTHR24321">
    <property type="entry name" value="DEHYDROGENASES, SHORT CHAIN"/>
    <property type="match status" value="1"/>
</dbReference>
<dbReference type="Pfam" id="PF13561">
    <property type="entry name" value="adh_short_C2"/>
    <property type="match status" value="1"/>
</dbReference>
<dbReference type="CDD" id="cd05233">
    <property type="entry name" value="SDR_c"/>
    <property type="match status" value="1"/>
</dbReference>
<dbReference type="PROSITE" id="PS00061">
    <property type="entry name" value="ADH_SHORT"/>
    <property type="match status" value="1"/>
</dbReference>
<gene>
    <name evidence="3" type="ORF">J2Z66_007228</name>
</gene>
<dbReference type="PANTHER" id="PTHR24321:SF8">
    <property type="entry name" value="ESTRADIOL 17-BETA-DEHYDROGENASE 8-RELATED"/>
    <property type="match status" value="1"/>
</dbReference>